<keyword evidence="5" id="KW-1185">Reference proteome</keyword>
<dbReference type="RefSeq" id="WP_091515787.1">
    <property type="nucleotide sequence ID" value="NZ_FOLE01000011.1"/>
</dbReference>
<evidence type="ECO:0000313" key="4">
    <source>
        <dbReference type="EMBL" id="SFC88841.1"/>
    </source>
</evidence>
<dbReference type="InterPro" id="IPR006628">
    <property type="entry name" value="PUR-bd_fam"/>
</dbReference>
<dbReference type="Pfam" id="PF11680">
    <property type="entry name" value="DUF3276"/>
    <property type="match status" value="1"/>
</dbReference>
<dbReference type="Gene3D" id="3.10.450.700">
    <property type="match status" value="1"/>
</dbReference>
<evidence type="ECO:0000256" key="1">
    <source>
        <dbReference type="ARBA" id="ARBA00009251"/>
    </source>
</evidence>
<dbReference type="STRING" id="927664.SAMN05421780_111104"/>
<protein>
    <recommendedName>
        <fullName evidence="6">DNA-binding protein</fullName>
    </recommendedName>
</protein>
<dbReference type="GO" id="GO:0000977">
    <property type="term" value="F:RNA polymerase II transcription regulatory region sequence-specific DNA binding"/>
    <property type="evidence" value="ECO:0007669"/>
    <property type="project" value="InterPro"/>
</dbReference>
<sequence>MERKKFQDKNEVYSHRLKAGKRTYFFDVKATRHGDYFITITESKKVPKDDGEGFFYEKHKIFLQKEDFLPFMEGLQQSIDHVKTLMPDYDFARQPDRYSSEENNAGYSTDNNDTELRWE</sequence>
<dbReference type="EMBL" id="FOLE01000011">
    <property type="protein sequence ID" value="SFC88841.1"/>
    <property type="molecule type" value="Genomic_DNA"/>
</dbReference>
<gene>
    <name evidence="4" type="ORF">SAMN05421780_111104</name>
</gene>
<dbReference type="GO" id="GO:0032422">
    <property type="term" value="F:purine-rich negative regulatory element binding"/>
    <property type="evidence" value="ECO:0007669"/>
    <property type="project" value="InterPro"/>
</dbReference>
<dbReference type="Proteomes" id="UP000199514">
    <property type="component" value="Unassembled WGS sequence"/>
</dbReference>
<dbReference type="SMART" id="SM00712">
    <property type="entry name" value="PUR"/>
    <property type="match status" value="1"/>
</dbReference>
<proteinExistence type="inferred from homology"/>
<organism evidence="4 5">
    <name type="scientific">Flexibacter flexilis DSM 6793</name>
    <dbReference type="NCBI Taxonomy" id="927664"/>
    <lineage>
        <taxon>Bacteria</taxon>
        <taxon>Pseudomonadati</taxon>
        <taxon>Bacteroidota</taxon>
        <taxon>Cytophagia</taxon>
        <taxon>Cytophagales</taxon>
        <taxon>Flexibacteraceae</taxon>
        <taxon>Flexibacter</taxon>
    </lineage>
</organism>
<feature type="compositionally biased region" description="Polar residues" evidence="3">
    <location>
        <begin position="101"/>
        <end position="111"/>
    </location>
</feature>
<keyword evidence="2" id="KW-0238">DNA-binding</keyword>
<reference evidence="4 5" key="1">
    <citation type="submission" date="2016-10" db="EMBL/GenBank/DDBJ databases">
        <authorList>
            <person name="de Groot N.N."/>
        </authorList>
    </citation>
    <scope>NUCLEOTIDE SEQUENCE [LARGE SCALE GENOMIC DNA]</scope>
    <source>
        <strain evidence="4 5">DSM 6793</strain>
    </source>
</reference>
<feature type="region of interest" description="Disordered" evidence="3">
    <location>
        <begin position="93"/>
        <end position="119"/>
    </location>
</feature>
<dbReference type="AlphaFoldDB" id="A0A1I1MU03"/>
<evidence type="ECO:0000313" key="5">
    <source>
        <dbReference type="Proteomes" id="UP000199514"/>
    </source>
</evidence>
<evidence type="ECO:0008006" key="6">
    <source>
        <dbReference type="Google" id="ProtNLM"/>
    </source>
</evidence>
<dbReference type="OrthoDB" id="765973at2"/>
<evidence type="ECO:0000256" key="3">
    <source>
        <dbReference type="SAM" id="MobiDB-lite"/>
    </source>
</evidence>
<name>A0A1I1MU03_9BACT</name>
<accession>A0A1I1MU03</accession>
<comment type="similarity">
    <text evidence="1">Belongs to the PUR DNA-binding protein family.</text>
</comment>
<evidence type="ECO:0000256" key="2">
    <source>
        <dbReference type="ARBA" id="ARBA00023125"/>
    </source>
</evidence>